<comment type="subcellular location">
    <subcellularLocation>
        <location evidence="1">Cell envelope</location>
    </subcellularLocation>
</comment>
<dbReference type="InterPro" id="IPR000866">
    <property type="entry name" value="AhpC/TSA"/>
</dbReference>
<dbReference type="InterPro" id="IPR050553">
    <property type="entry name" value="Thioredoxin_ResA/DsbE_sf"/>
</dbReference>
<reference evidence="6" key="1">
    <citation type="submission" date="2023-03" db="EMBL/GenBank/DDBJ databases">
        <title>Andean soil-derived lignocellulolytic bacterial consortium as a source of novel taxa and putative plastic-active enzymes.</title>
        <authorList>
            <person name="Diaz-Garcia L."/>
            <person name="Chuvochina M."/>
            <person name="Feuerriegel G."/>
            <person name="Bunk B."/>
            <person name="Sproer C."/>
            <person name="Streit W.R."/>
            <person name="Rodriguez L.M."/>
            <person name="Overmann J."/>
            <person name="Jimenez D.J."/>
        </authorList>
    </citation>
    <scope>NUCLEOTIDE SEQUENCE</scope>
    <source>
        <strain evidence="6">MAG 7</strain>
    </source>
</reference>
<dbReference type="InterPro" id="IPR017937">
    <property type="entry name" value="Thioredoxin_CS"/>
</dbReference>
<dbReference type="GO" id="GO:0017004">
    <property type="term" value="P:cytochrome complex assembly"/>
    <property type="evidence" value="ECO:0007669"/>
    <property type="project" value="UniProtKB-KW"/>
</dbReference>
<accession>A0AAJ5WXI3</accession>
<evidence type="ECO:0000256" key="1">
    <source>
        <dbReference type="ARBA" id="ARBA00004196"/>
    </source>
</evidence>
<dbReference type="PANTHER" id="PTHR42852:SF6">
    <property type="entry name" value="THIOL:DISULFIDE INTERCHANGE PROTEIN DSBE"/>
    <property type="match status" value="1"/>
</dbReference>
<evidence type="ECO:0000256" key="3">
    <source>
        <dbReference type="ARBA" id="ARBA00023157"/>
    </source>
</evidence>
<dbReference type="GO" id="GO:0016491">
    <property type="term" value="F:oxidoreductase activity"/>
    <property type="evidence" value="ECO:0007669"/>
    <property type="project" value="InterPro"/>
</dbReference>
<feature type="domain" description="Thioredoxin" evidence="5">
    <location>
        <begin position="227"/>
        <end position="363"/>
    </location>
</feature>
<keyword evidence="2" id="KW-0201">Cytochrome c-type biogenesis</keyword>
<dbReference type="InterPro" id="IPR036249">
    <property type="entry name" value="Thioredoxin-like_sf"/>
</dbReference>
<keyword evidence="3" id="KW-1015">Disulfide bond</keyword>
<dbReference type="PANTHER" id="PTHR42852">
    <property type="entry name" value="THIOL:DISULFIDE INTERCHANGE PROTEIN DSBE"/>
    <property type="match status" value="1"/>
</dbReference>
<dbReference type="GO" id="GO:0030313">
    <property type="term" value="C:cell envelope"/>
    <property type="evidence" value="ECO:0007669"/>
    <property type="project" value="UniProtKB-SubCell"/>
</dbReference>
<dbReference type="PROSITE" id="PS00194">
    <property type="entry name" value="THIOREDOXIN_1"/>
    <property type="match status" value="1"/>
</dbReference>
<dbReference type="Proteomes" id="UP001220610">
    <property type="component" value="Chromosome"/>
</dbReference>
<proteinExistence type="predicted"/>
<sequence length="363" mass="41135">MFKIIVILSYLLAVSVFGIYGQGYEFGFKITGSVEGVKTGSTIFLMDTKNDTICSTKAVDSHFEMLGRLPFEGEMLLLGIVTESGIKKIVPVFVENDKIDIVCDFGSSGNDAVKIIGSSTHNEYVQVVNEESAILEGVKNRFLNESNATGKKIVISEYAESQIRELQGYRIMWILNHPDSYLSPWLLLRYFSESKELFRYFNALSRKALSGKYGKDLKSKMDTERLLAVGSVMPDFELTSVDGNLVKLSKLVGSYNFTIIDFWASWCGPCRSEFPEMKKNFSLFREKGVMVIGYSVDKMETSWRSTVLKESLPWINVIDTNDGANMKYNVEKLPTYFLLDSEGRIVNRFNDNKAIWDFVKESL</sequence>
<organism evidence="6 7">
    <name type="scientific">Candidatus Pseudobacter hemicellulosilyticus</name>
    <dbReference type="NCBI Taxonomy" id="3121375"/>
    <lineage>
        <taxon>Bacteria</taxon>
        <taxon>Pseudomonadati</taxon>
        <taxon>Bacteroidota</taxon>
        <taxon>Chitinophagia</taxon>
        <taxon>Chitinophagales</taxon>
        <taxon>Chitinophagaceae</taxon>
        <taxon>Pseudobacter</taxon>
    </lineage>
</organism>
<dbReference type="InterPro" id="IPR025380">
    <property type="entry name" value="DUF4369"/>
</dbReference>
<dbReference type="Gene3D" id="3.40.30.10">
    <property type="entry name" value="Glutaredoxin"/>
    <property type="match status" value="1"/>
</dbReference>
<name>A0AAJ5WXI3_9BACT</name>
<dbReference type="AlphaFoldDB" id="A0AAJ5WXI3"/>
<protein>
    <submittedName>
        <fullName evidence="6">TlpA disulfide reductase family protein</fullName>
    </submittedName>
</protein>
<dbReference type="SUPFAM" id="SSF52833">
    <property type="entry name" value="Thioredoxin-like"/>
    <property type="match status" value="1"/>
</dbReference>
<dbReference type="InterPro" id="IPR013766">
    <property type="entry name" value="Thioredoxin_domain"/>
</dbReference>
<evidence type="ECO:0000313" key="7">
    <source>
        <dbReference type="Proteomes" id="UP001220610"/>
    </source>
</evidence>
<dbReference type="Pfam" id="PF14289">
    <property type="entry name" value="DUF4369"/>
    <property type="match status" value="1"/>
</dbReference>
<evidence type="ECO:0000256" key="2">
    <source>
        <dbReference type="ARBA" id="ARBA00022748"/>
    </source>
</evidence>
<evidence type="ECO:0000259" key="5">
    <source>
        <dbReference type="PROSITE" id="PS51352"/>
    </source>
</evidence>
<keyword evidence="4" id="KW-0676">Redox-active center</keyword>
<dbReference type="CDD" id="cd02966">
    <property type="entry name" value="TlpA_like_family"/>
    <property type="match status" value="1"/>
</dbReference>
<dbReference type="PROSITE" id="PS51352">
    <property type="entry name" value="THIOREDOXIN_2"/>
    <property type="match status" value="1"/>
</dbReference>
<dbReference type="EMBL" id="CP119311">
    <property type="protein sequence ID" value="WEK36135.1"/>
    <property type="molecule type" value="Genomic_DNA"/>
</dbReference>
<dbReference type="GO" id="GO:0016209">
    <property type="term" value="F:antioxidant activity"/>
    <property type="evidence" value="ECO:0007669"/>
    <property type="project" value="InterPro"/>
</dbReference>
<evidence type="ECO:0000313" key="6">
    <source>
        <dbReference type="EMBL" id="WEK36135.1"/>
    </source>
</evidence>
<gene>
    <name evidence="6" type="ORF">P0Y53_01360</name>
</gene>
<dbReference type="Pfam" id="PF00578">
    <property type="entry name" value="AhpC-TSA"/>
    <property type="match status" value="1"/>
</dbReference>
<evidence type="ECO:0000256" key="4">
    <source>
        <dbReference type="ARBA" id="ARBA00023284"/>
    </source>
</evidence>